<sequence>MVKEKRLAIVSYIISAVLLILGGFHYYFAIPEHLSFAFLSAGLSAFIHSIWQTKRILFFKKDPKQYDLEQIESKDERNQLILQVSKAKTFETSSYLLIVFMLVFVVLDEPLFVLILFSFGFISLSVFLWNLSKQQKKI</sequence>
<evidence type="ECO:0000313" key="2">
    <source>
        <dbReference type="EMBL" id="MPM24700.1"/>
    </source>
</evidence>
<keyword evidence="1" id="KW-0812">Transmembrane</keyword>
<comment type="caution">
    <text evidence="2">The sequence shown here is derived from an EMBL/GenBank/DDBJ whole genome shotgun (WGS) entry which is preliminary data.</text>
</comment>
<evidence type="ECO:0000256" key="1">
    <source>
        <dbReference type="SAM" id="Phobius"/>
    </source>
</evidence>
<keyword evidence="1" id="KW-0472">Membrane</keyword>
<organism evidence="2">
    <name type="scientific">bioreactor metagenome</name>
    <dbReference type="NCBI Taxonomy" id="1076179"/>
    <lineage>
        <taxon>unclassified sequences</taxon>
        <taxon>metagenomes</taxon>
        <taxon>ecological metagenomes</taxon>
    </lineage>
</organism>
<gene>
    <name evidence="2" type="ORF">SDC9_71184</name>
</gene>
<keyword evidence="1" id="KW-1133">Transmembrane helix</keyword>
<dbReference type="AlphaFoldDB" id="A0A644Y8B9"/>
<feature type="transmembrane region" description="Helical" evidence="1">
    <location>
        <begin position="113"/>
        <end position="131"/>
    </location>
</feature>
<dbReference type="EMBL" id="VSSQ01004324">
    <property type="protein sequence ID" value="MPM24700.1"/>
    <property type="molecule type" value="Genomic_DNA"/>
</dbReference>
<name>A0A644Y8B9_9ZZZZ</name>
<feature type="transmembrane region" description="Helical" evidence="1">
    <location>
        <begin position="7"/>
        <end position="28"/>
    </location>
</feature>
<feature type="transmembrane region" description="Helical" evidence="1">
    <location>
        <begin position="34"/>
        <end position="51"/>
    </location>
</feature>
<accession>A0A644Y8B9</accession>
<reference evidence="2" key="1">
    <citation type="submission" date="2019-08" db="EMBL/GenBank/DDBJ databases">
        <authorList>
            <person name="Kucharzyk K."/>
            <person name="Murdoch R.W."/>
            <person name="Higgins S."/>
            <person name="Loffler F."/>
        </authorList>
    </citation>
    <scope>NUCLEOTIDE SEQUENCE</scope>
</reference>
<protein>
    <submittedName>
        <fullName evidence="2">Uncharacterized protein</fullName>
    </submittedName>
</protein>
<feature type="transmembrane region" description="Helical" evidence="1">
    <location>
        <begin position="89"/>
        <end position="107"/>
    </location>
</feature>
<proteinExistence type="predicted"/>